<dbReference type="EMBL" id="JAVRRJ010000009">
    <property type="protein sequence ID" value="KAK5081771.1"/>
    <property type="molecule type" value="Genomic_DNA"/>
</dbReference>
<dbReference type="PANTHER" id="PTHR15241">
    <property type="entry name" value="TRANSFORMER-2-RELATED"/>
    <property type="match status" value="1"/>
</dbReference>
<keyword evidence="1" id="KW-0677">Repeat</keyword>
<organism evidence="6 7">
    <name type="scientific">Lithohypha guttulata</name>
    <dbReference type="NCBI Taxonomy" id="1690604"/>
    <lineage>
        <taxon>Eukaryota</taxon>
        <taxon>Fungi</taxon>
        <taxon>Dikarya</taxon>
        <taxon>Ascomycota</taxon>
        <taxon>Pezizomycotina</taxon>
        <taxon>Eurotiomycetes</taxon>
        <taxon>Chaetothyriomycetidae</taxon>
        <taxon>Chaetothyriales</taxon>
        <taxon>Trichomeriaceae</taxon>
        <taxon>Lithohypha</taxon>
    </lineage>
</organism>
<dbReference type="SUPFAM" id="SSF48452">
    <property type="entry name" value="TPR-like"/>
    <property type="match status" value="1"/>
</dbReference>
<dbReference type="Gene3D" id="3.30.70.330">
    <property type="match status" value="4"/>
</dbReference>
<evidence type="ECO:0000256" key="3">
    <source>
        <dbReference type="SAM" id="Coils"/>
    </source>
</evidence>
<dbReference type="SMART" id="SM00386">
    <property type="entry name" value="HAT"/>
    <property type="match status" value="2"/>
</dbReference>
<accession>A0AAN7SUM1</accession>
<feature type="compositionally biased region" description="Basic and acidic residues" evidence="4">
    <location>
        <begin position="1305"/>
        <end position="1315"/>
    </location>
</feature>
<dbReference type="InterPro" id="IPR031766">
    <property type="entry name" value="RRM_occluded"/>
</dbReference>
<evidence type="ECO:0000256" key="4">
    <source>
        <dbReference type="SAM" id="MobiDB-lite"/>
    </source>
</evidence>
<feature type="compositionally biased region" description="Low complexity" evidence="4">
    <location>
        <begin position="97"/>
        <end position="118"/>
    </location>
</feature>
<dbReference type="SUPFAM" id="SSF54928">
    <property type="entry name" value="RNA-binding domain, RBD"/>
    <property type="match status" value="3"/>
</dbReference>
<feature type="compositionally biased region" description="Polar residues" evidence="4">
    <location>
        <begin position="174"/>
        <end position="184"/>
    </location>
</feature>
<evidence type="ECO:0000313" key="7">
    <source>
        <dbReference type="Proteomes" id="UP001309876"/>
    </source>
</evidence>
<dbReference type="PANTHER" id="PTHR15241:SF304">
    <property type="entry name" value="RRM DOMAIN-CONTAINING PROTEIN"/>
    <property type="match status" value="1"/>
</dbReference>
<evidence type="ECO:0000256" key="2">
    <source>
        <dbReference type="PROSITE-ProRule" id="PRU00176"/>
    </source>
</evidence>
<sequence>MDLKSILSPSAEEKPKLRKQSSSTSQPTTPAVAPAAPHRHPQAHSHSRSPTSTPSQPTQPPAPHKFLERAQSGPSLPSNRAKHGAGASPLSQAPLTSLPTHVLSPHSHSSSSPLISPVPATPGTPHAAQRSHSTQSMDTLADLASMQSHQPSRPAATPLQHSSYESVRSHDSSSRMTLAQTSLTSNPRASFDINMLDTAHHAKRTDFSTTSLPADKKERLAELSSLLAETPSAYESHVELITILHHAFMDHIFPTSSDGAILPKQDPASFELLAELRDARSSMEKLFAVGETIWLEWLQDESMLARTTEERIDVIEKCRKAVADEVGSSRLWATYGDWVLECYRWASEGTGSDSIDEDRLVGKEVFTFAMVLETWQEGVDSTKLDLATSHLVWNKYINLRIAEFKNDISKEQATLILGLFEQRLRQPHVASDLTKQVLSTFMNNHFSQDQYFEIMEDTARIMKDALKALEERSFYEAKIEQAQNSDDRTAEYEAFTTYIEWEKTPAKRKRLDFEICNALYQRAELRFPADSNLWDDHVAFVLENARPSLNLLERACRHCPWSGSLWSQSLLSSDRQGQSYEATESIKHKATSTGVLEAAGIAEVLKVHAAWCSYLRRRAFKPDHDEDDQDIAEIGIKASMENIGSLGVKIGLGDRPDPSFRLQRIYINYLSECGKWDNARREFDDAVRDYGRSWQFWLRFYYWEMKRWRRFASKAEDAVLKQALDQEGLDYPEPIMEAFVNHCEDYEDADELQACLLKVRRIEKVLAARRQIEAIQTAQAAAAQQAQAAEDVDQESRPPLTKRKRDLFDSEETLYEGFKKSKTEEDAIETVEQTQPENPKRDREHATILVENLPQKVGEARIRQYFSTCGTVKALKMLENGTSATVEFDDDQAARYALSRDGQEFNGSILAVVLDTGSTVFVTNYTPETGETEIRDLLSPYGEIINVRLPSLQGNKKRRFCYVQFKLPAEAQNAVNNLDGREIKGLPLTCKVSNPAIKKERLEVKVNDGRTIFIGGLNFKLKESEVETEFAKYGKIELVRMPLHETMKSRNKGIAFVTYSTLEEAQAALEMNETELKGRPLKVEIATDNQAKSTRRGSSALPNTNLNGSRTIRRSTSPASVSAAASTEPRSERTIFLASVPDTISEARLRSIASKHGEVVKVILKTNHQGALIEYNTIAQAGEASLGLDGYEIAPGRNVRVVSEQEMKTHGPEKKVETFAKTNAKPKITTNVVPMSASSGFVKRPAQAGTRPKKGGNLGQRNVIVQARSQETNGHASGADTSSENIKKSNADFRALVTRNSSTKASEEETSKMQE</sequence>
<reference evidence="6 7" key="1">
    <citation type="submission" date="2023-08" db="EMBL/GenBank/DDBJ databases">
        <title>Black Yeasts Isolated from many extreme environments.</title>
        <authorList>
            <person name="Coleine C."/>
            <person name="Stajich J.E."/>
            <person name="Selbmann L."/>
        </authorList>
    </citation>
    <scope>NUCLEOTIDE SEQUENCE [LARGE SCALE GENOMIC DNA]</scope>
    <source>
        <strain evidence="6 7">CCFEE 5910</strain>
    </source>
</reference>
<feature type="coiled-coil region" evidence="3">
    <location>
        <begin position="452"/>
        <end position="485"/>
    </location>
</feature>
<feature type="region of interest" description="Disordered" evidence="4">
    <location>
        <begin position="822"/>
        <end position="843"/>
    </location>
</feature>
<comment type="caution">
    <text evidence="6">The sequence shown here is derived from an EMBL/GenBank/DDBJ whole genome shotgun (WGS) entry which is preliminary data.</text>
</comment>
<feature type="region of interest" description="Disordered" evidence="4">
    <location>
        <begin position="1"/>
        <end position="184"/>
    </location>
</feature>
<dbReference type="InterPro" id="IPR000504">
    <property type="entry name" value="RRM_dom"/>
</dbReference>
<dbReference type="GO" id="GO:0003723">
    <property type="term" value="F:RNA binding"/>
    <property type="evidence" value="ECO:0007669"/>
    <property type="project" value="UniProtKB-UniRule"/>
</dbReference>
<evidence type="ECO:0000259" key="5">
    <source>
        <dbReference type="PROSITE" id="PS50102"/>
    </source>
</evidence>
<dbReference type="InterPro" id="IPR012677">
    <property type="entry name" value="Nucleotide-bd_a/b_plait_sf"/>
</dbReference>
<keyword evidence="7" id="KW-1185">Reference proteome</keyword>
<dbReference type="Pfam" id="PF00076">
    <property type="entry name" value="RRM_1"/>
    <property type="match status" value="3"/>
</dbReference>
<protein>
    <submittedName>
        <fullName evidence="6">Splicing factor</fullName>
    </submittedName>
</protein>
<feature type="compositionally biased region" description="Low complexity" evidence="4">
    <location>
        <begin position="1115"/>
        <end position="1127"/>
    </location>
</feature>
<feature type="domain" description="RRM" evidence="5">
    <location>
        <begin position="918"/>
        <end position="995"/>
    </location>
</feature>
<keyword evidence="2" id="KW-0694">RNA-binding</keyword>
<feature type="compositionally biased region" description="Low complexity" evidence="4">
    <location>
        <begin position="20"/>
        <end position="36"/>
    </location>
</feature>
<feature type="domain" description="RRM" evidence="5">
    <location>
        <begin position="1133"/>
        <end position="1206"/>
    </location>
</feature>
<dbReference type="Gene3D" id="1.25.40.10">
    <property type="entry name" value="Tetratricopeptide repeat domain"/>
    <property type="match status" value="2"/>
</dbReference>
<dbReference type="GO" id="GO:0006396">
    <property type="term" value="P:RNA processing"/>
    <property type="evidence" value="ECO:0007669"/>
    <property type="project" value="InterPro"/>
</dbReference>
<dbReference type="SMART" id="SM00360">
    <property type="entry name" value="RRM"/>
    <property type="match status" value="4"/>
</dbReference>
<feature type="region of interest" description="Disordered" evidence="4">
    <location>
        <begin position="1085"/>
        <end position="1131"/>
    </location>
</feature>
<dbReference type="Proteomes" id="UP001309876">
    <property type="component" value="Unassembled WGS sequence"/>
</dbReference>
<feature type="domain" description="RRM" evidence="5">
    <location>
        <begin position="1010"/>
        <end position="1088"/>
    </location>
</feature>
<feature type="domain" description="RRM" evidence="5">
    <location>
        <begin position="846"/>
        <end position="927"/>
    </location>
</feature>
<dbReference type="PROSITE" id="PS50102">
    <property type="entry name" value="RRM"/>
    <property type="match status" value="4"/>
</dbReference>
<keyword evidence="3" id="KW-0175">Coiled coil</keyword>
<evidence type="ECO:0000313" key="6">
    <source>
        <dbReference type="EMBL" id="KAK5081771.1"/>
    </source>
</evidence>
<feature type="region of interest" description="Disordered" evidence="4">
    <location>
        <begin position="1266"/>
        <end position="1315"/>
    </location>
</feature>
<feature type="compositionally biased region" description="Polar residues" evidence="4">
    <location>
        <begin position="1267"/>
        <end position="1284"/>
    </location>
</feature>
<dbReference type="InterPro" id="IPR035979">
    <property type="entry name" value="RBD_domain_sf"/>
</dbReference>
<evidence type="ECO:0000256" key="1">
    <source>
        <dbReference type="ARBA" id="ARBA00022737"/>
    </source>
</evidence>
<dbReference type="InterPro" id="IPR003107">
    <property type="entry name" value="HAT"/>
</dbReference>
<name>A0AAN7SUM1_9EURO</name>
<proteinExistence type="predicted"/>
<dbReference type="InterPro" id="IPR011990">
    <property type="entry name" value="TPR-like_helical_dom_sf"/>
</dbReference>
<feature type="compositionally biased region" description="Basic residues" evidence="4">
    <location>
        <begin position="37"/>
        <end position="47"/>
    </location>
</feature>
<dbReference type="Pfam" id="PF16842">
    <property type="entry name" value="RRM_occluded"/>
    <property type="match status" value="1"/>
</dbReference>
<feature type="compositionally biased region" description="Polar residues" evidence="4">
    <location>
        <begin position="1087"/>
        <end position="1110"/>
    </location>
</feature>
<gene>
    <name evidence="6" type="primary">PRP24</name>
    <name evidence="6" type="ORF">LTR05_007908</name>
</gene>